<dbReference type="Gene3D" id="2.130.10.10">
    <property type="entry name" value="YVTN repeat-like/Quinoprotein amine dehydrogenase"/>
    <property type="match status" value="4"/>
</dbReference>
<dbReference type="AlphaFoldDB" id="A0A0D8ZNS8"/>
<dbReference type="SUPFAM" id="SSF50998">
    <property type="entry name" value="Quinoprotein alcohol dehydrogenase-like"/>
    <property type="match status" value="2"/>
</dbReference>
<evidence type="ECO:0000256" key="1">
    <source>
        <dbReference type="ARBA" id="ARBA00022574"/>
    </source>
</evidence>
<dbReference type="Proteomes" id="UP000032452">
    <property type="component" value="Unassembled WGS sequence"/>
</dbReference>
<feature type="domain" description="Translation initiation factor beta propellor-like" evidence="4">
    <location>
        <begin position="1102"/>
        <end position="1198"/>
    </location>
</feature>
<evidence type="ECO:0000259" key="4">
    <source>
        <dbReference type="Pfam" id="PF08662"/>
    </source>
</evidence>
<dbReference type="SUPFAM" id="SSF52540">
    <property type="entry name" value="P-loop containing nucleoside triphosphate hydrolases"/>
    <property type="match status" value="1"/>
</dbReference>
<dbReference type="OrthoDB" id="580957at2"/>
<feature type="repeat" description="WD" evidence="3">
    <location>
        <begin position="952"/>
        <end position="993"/>
    </location>
</feature>
<accession>A0A0D8ZNS8</accession>
<name>A0A0D8ZNS8_9CYAN</name>
<dbReference type="InterPro" id="IPR019775">
    <property type="entry name" value="WD40_repeat_CS"/>
</dbReference>
<reference evidence="5 6" key="1">
    <citation type="submission" date="2015-02" db="EMBL/GenBank/DDBJ databases">
        <title>Draft genome of a novel marine cyanobacterium (Chroococcales) isolated from South Atlantic Ocean.</title>
        <authorList>
            <person name="Rigonato J."/>
            <person name="Alvarenga D.O."/>
            <person name="Branco L.H."/>
            <person name="Varani A.M."/>
            <person name="Brandini F.P."/>
            <person name="Fiore M.F."/>
        </authorList>
    </citation>
    <scope>NUCLEOTIDE SEQUENCE [LARGE SCALE GENOMIC DNA]</scope>
    <source>
        <strain evidence="5 6">CENA595</strain>
    </source>
</reference>
<keyword evidence="1 3" id="KW-0853">WD repeat</keyword>
<comment type="caution">
    <text evidence="5">The sequence shown here is derived from an EMBL/GenBank/DDBJ whole genome shotgun (WGS) entry which is preliminary data.</text>
</comment>
<dbReference type="InterPro" id="IPR020472">
    <property type="entry name" value="WD40_PAC1"/>
</dbReference>
<feature type="repeat" description="WD" evidence="3">
    <location>
        <begin position="743"/>
        <end position="771"/>
    </location>
</feature>
<feature type="repeat" description="WD" evidence="3">
    <location>
        <begin position="565"/>
        <end position="599"/>
    </location>
</feature>
<dbReference type="InterPro" id="IPR013979">
    <property type="entry name" value="TIF_beta_prop-like"/>
</dbReference>
<feature type="repeat" description="WD" evidence="3">
    <location>
        <begin position="1122"/>
        <end position="1156"/>
    </location>
</feature>
<dbReference type="PANTHER" id="PTHR19879">
    <property type="entry name" value="TRANSCRIPTION INITIATION FACTOR TFIID"/>
    <property type="match status" value="1"/>
</dbReference>
<dbReference type="PRINTS" id="PR00320">
    <property type="entry name" value="GPROTEINBRPT"/>
</dbReference>
<dbReference type="PATRIC" id="fig|1618023.3.peg.2037"/>
<dbReference type="RefSeq" id="WP_045056461.1">
    <property type="nucleotide sequence ID" value="NZ_CAWMDP010000023.1"/>
</dbReference>
<keyword evidence="2" id="KW-0677">Repeat</keyword>
<proteinExistence type="predicted"/>
<feature type="repeat" description="WD" evidence="3">
    <location>
        <begin position="606"/>
        <end position="647"/>
    </location>
</feature>
<dbReference type="PROSITE" id="PS50294">
    <property type="entry name" value="WD_REPEATS_REGION"/>
    <property type="match status" value="5"/>
</dbReference>
<dbReference type="EMBL" id="JYON01000027">
    <property type="protein sequence ID" value="KJH70144.1"/>
    <property type="molecule type" value="Genomic_DNA"/>
</dbReference>
<dbReference type="CDD" id="cd00200">
    <property type="entry name" value="WD40"/>
    <property type="match status" value="2"/>
</dbReference>
<evidence type="ECO:0000313" key="5">
    <source>
        <dbReference type="EMBL" id="KJH70144.1"/>
    </source>
</evidence>
<dbReference type="Gene3D" id="3.40.50.300">
    <property type="entry name" value="P-loop containing nucleotide triphosphate hydrolases"/>
    <property type="match status" value="1"/>
</dbReference>
<dbReference type="InterPro" id="IPR015943">
    <property type="entry name" value="WD40/YVTN_repeat-like_dom_sf"/>
</dbReference>
<protein>
    <recommendedName>
        <fullName evidence="4">Translation initiation factor beta propellor-like domain-containing protein</fullName>
    </recommendedName>
</protein>
<dbReference type="InterPro" id="IPR027417">
    <property type="entry name" value="P-loop_NTPase"/>
</dbReference>
<feature type="repeat" description="WD" evidence="3">
    <location>
        <begin position="881"/>
        <end position="910"/>
    </location>
</feature>
<keyword evidence="6" id="KW-1185">Reference proteome</keyword>
<dbReference type="SMART" id="SM00320">
    <property type="entry name" value="WD40"/>
    <property type="match status" value="14"/>
</dbReference>
<dbReference type="STRING" id="1618023.UH38_20000"/>
<dbReference type="Pfam" id="PF08662">
    <property type="entry name" value="eIF2A"/>
    <property type="match status" value="1"/>
</dbReference>
<dbReference type="PANTHER" id="PTHR19879:SF9">
    <property type="entry name" value="TRANSCRIPTION INITIATION FACTOR TFIID SUBUNIT 5"/>
    <property type="match status" value="1"/>
</dbReference>
<organism evidence="5 6">
    <name type="scientific">Aliterella atlantica CENA595</name>
    <dbReference type="NCBI Taxonomy" id="1618023"/>
    <lineage>
        <taxon>Bacteria</taxon>
        <taxon>Bacillati</taxon>
        <taxon>Cyanobacteriota</taxon>
        <taxon>Cyanophyceae</taxon>
        <taxon>Chroococcidiopsidales</taxon>
        <taxon>Aliterellaceae</taxon>
        <taxon>Aliterella</taxon>
    </lineage>
</organism>
<dbReference type="Pfam" id="PF00400">
    <property type="entry name" value="WD40"/>
    <property type="match status" value="8"/>
</dbReference>
<dbReference type="PROSITE" id="PS00678">
    <property type="entry name" value="WD_REPEATS_1"/>
    <property type="match status" value="2"/>
</dbReference>
<evidence type="ECO:0000313" key="6">
    <source>
        <dbReference type="Proteomes" id="UP000032452"/>
    </source>
</evidence>
<gene>
    <name evidence="5" type="ORF">UH38_20000</name>
</gene>
<evidence type="ECO:0000256" key="3">
    <source>
        <dbReference type="PROSITE-ProRule" id="PRU00221"/>
    </source>
</evidence>
<dbReference type="InterPro" id="IPR011047">
    <property type="entry name" value="Quinoprotein_ADH-like_sf"/>
</dbReference>
<dbReference type="PROSITE" id="PS50082">
    <property type="entry name" value="WD_REPEATS_2"/>
    <property type="match status" value="8"/>
</dbReference>
<dbReference type="Pfam" id="PF14516">
    <property type="entry name" value="AAA_35"/>
    <property type="match status" value="1"/>
</dbReference>
<feature type="repeat" description="WD" evidence="3">
    <location>
        <begin position="1155"/>
        <end position="1196"/>
    </location>
</feature>
<dbReference type="InterPro" id="IPR001680">
    <property type="entry name" value="WD40_rpt"/>
</dbReference>
<sequence length="1268" mass="141936">MSNNFSYKVGGSLTEDAPSYVVREADAHLYNELKARNFCYIFNSRQMGKTSLQVRTIKRLQAEGIACTTIDISGRGSKNINSEQWYAGIVYTLVTNFGIANPSEFIRIWWKENSELSPLQRLDTFVEEILLKTIQDQIVIFIDEIDSILSFSFGCDDFFAWIRSCYEKRNYNSDFRRITFALLGVATPSDLIADKIRTPFNIGRAIQLNGFQIKETLSLAEGLREKMENPQAVLKEVLAWTGGQPLLTQKLCDLLITSQNFIPRGSLEAKGEITVAEWVEKIVRQQIIENWESLDEPPHLKTIKDRILMSKHNTGALLGLYQKILQLGQIPASDSPEQIELRLSGLVIEQQGYLRVYNRIYATVFDLNWVEKALANLRPYSEALLAWLASNGQDNSRLLQGLALEEAKNWAANKNLTEQDYQFLTASQELEKQEIATALSLREEESRILAQANDTLSIAQYQAKRQIRIGGGVLICSLIGAAIAFMSATNQLQEAQEGTRLEQAGVTALQQFETKQIESLVTAMDAGQKLKKLVKDGRSLEKYPATSPILSLQTIVDNIREVQQFVAHQDDITTVNWSQDGKYIITASNDKTARIWDLSGKLIAELKGHQAVVFIASFSLDGKHIITASADKTVRIWNFSGQQLATIKHQDYIDSASFSNDGKRVITTSVMPPIEKVLDGKTVVSSSNEKTARIWDLSGNLLLQIQEQVNTARFSPDSKYILTASNDKTARIWDTSGKLLRTFAGHSMAVNSAYWSPDGKYILTNSDDSYIWDVSGKQIARFKVDNKWAIVDAGFSPDSQRVFVTTPDKTYVWDLSGRRIREIKNQKVLSGDAEFSPDGKRLFTTDNTIKVWDLRNEAIKVDDLSSDLLAELTGNQSNPQWSPDGKYIVTFGQDKIVRIWDLSENIPVTTVTINSKDDITGASWSSDGKYIVTPTRKSVLVWDSLGKQLVRFQGHSDVVASASFSPDGKLIVTASNDKTARVWDTSGKQILLLSGHEEGVEYAAFSPDGKYILTTTHGDSNSKTRIWSESGELITTFTARGVTWSPNSKYVMARFDYDGKTYSSLWNISGKKIIEFTGSANSFYGASFSPDEERIVTADGSIASIWDTAGQKLSEFKANQDIYSPSFSPDGKLIIAASLDNRAIIWDTSGKQLVEIPHQSMVVFAVFSPDGRRIITASDDKIYRVWDVTGRQLAQYKYSSTFVSPVSFSPDGQYILAHIQGNSPEQNKVLIWRLDELDGLLARGCNKLKNYLNTQSQARERLKVCWGK</sequence>
<feature type="repeat" description="WD" evidence="3">
    <location>
        <begin position="702"/>
        <end position="734"/>
    </location>
</feature>
<evidence type="ECO:0000256" key="2">
    <source>
        <dbReference type="ARBA" id="ARBA00022737"/>
    </source>
</evidence>